<gene>
    <name evidence="13" type="ORF">SSQG_02964</name>
</gene>
<dbReference type="RefSeq" id="WP_003990558.1">
    <property type="nucleotide sequence ID" value="NZ_GG657757.1"/>
</dbReference>
<dbReference type="InterPro" id="IPR040727">
    <property type="entry name" value="NAPRTase_N"/>
</dbReference>
<dbReference type="GO" id="GO:0005829">
    <property type="term" value="C:cytosol"/>
    <property type="evidence" value="ECO:0007669"/>
    <property type="project" value="TreeGrafter"/>
</dbReference>
<dbReference type="UniPathway" id="UPA00253">
    <property type="reaction ID" value="UER00457"/>
</dbReference>
<protein>
    <recommendedName>
        <fullName evidence="3 9">Nicotinate phosphoribosyltransferase</fullName>
        <ecNumber evidence="3 9">6.3.4.21</ecNumber>
    </recommendedName>
</protein>
<dbReference type="FunFam" id="3.20.20.70:FF:000076">
    <property type="entry name" value="Nicotinate phosphoribosyltransferase"/>
    <property type="match status" value="1"/>
</dbReference>
<dbReference type="InterPro" id="IPR041525">
    <property type="entry name" value="N/Namide_PRibTrfase"/>
</dbReference>
<comment type="catalytic activity">
    <reaction evidence="8 9">
        <text>5-phospho-alpha-D-ribose 1-diphosphate + nicotinate + ATP + H2O = nicotinate beta-D-ribonucleotide + ADP + phosphate + diphosphate</text>
        <dbReference type="Rhea" id="RHEA:36163"/>
        <dbReference type="ChEBI" id="CHEBI:15377"/>
        <dbReference type="ChEBI" id="CHEBI:30616"/>
        <dbReference type="ChEBI" id="CHEBI:32544"/>
        <dbReference type="ChEBI" id="CHEBI:33019"/>
        <dbReference type="ChEBI" id="CHEBI:43474"/>
        <dbReference type="ChEBI" id="CHEBI:57502"/>
        <dbReference type="ChEBI" id="CHEBI:58017"/>
        <dbReference type="ChEBI" id="CHEBI:456216"/>
        <dbReference type="EC" id="6.3.4.21"/>
    </reaction>
</comment>
<accession>D9XCI9</accession>
<evidence type="ECO:0000256" key="9">
    <source>
        <dbReference type="RuleBase" id="RU365100"/>
    </source>
</evidence>
<dbReference type="SUPFAM" id="SSF54675">
    <property type="entry name" value="Nicotinate/Quinolinate PRTase N-terminal domain-like"/>
    <property type="match status" value="1"/>
</dbReference>
<dbReference type="GO" id="GO:0034355">
    <property type="term" value="P:NAD+ biosynthetic process via the salvage pathway"/>
    <property type="evidence" value="ECO:0007669"/>
    <property type="project" value="TreeGrafter"/>
</dbReference>
<evidence type="ECO:0000256" key="4">
    <source>
        <dbReference type="ARBA" id="ARBA00022553"/>
    </source>
</evidence>
<feature type="domain" description="Nicotinate phosphoribosyltransferase N-terminal" evidence="12">
    <location>
        <begin position="34"/>
        <end position="158"/>
    </location>
</feature>
<dbReference type="SUPFAM" id="SSF51690">
    <property type="entry name" value="Nicotinate/Quinolinate PRTase C-terminal domain-like"/>
    <property type="match status" value="1"/>
</dbReference>
<evidence type="ECO:0000256" key="7">
    <source>
        <dbReference type="ARBA" id="ARBA00022679"/>
    </source>
</evidence>
<dbReference type="InterPro" id="IPR007229">
    <property type="entry name" value="Nic_PRibTrfase-Fam"/>
</dbReference>
<evidence type="ECO:0000259" key="11">
    <source>
        <dbReference type="Pfam" id="PF04095"/>
    </source>
</evidence>
<keyword evidence="7 9" id="KW-0808">Transferase</keyword>
<comment type="function">
    <text evidence="9">Catalyzes the first step in the biosynthesis of NAD from nicotinic acid, the ATP-dependent synthesis of beta-nicotinate D-ribonucleotide from nicotinate and 5-phospho-D-ribose 1-phosphate.</text>
</comment>
<dbReference type="EC" id="6.3.4.21" evidence="3 9"/>
<keyword evidence="13" id="KW-0328">Glycosyltransferase</keyword>
<evidence type="ECO:0000256" key="8">
    <source>
        <dbReference type="ARBA" id="ARBA00048668"/>
    </source>
</evidence>
<dbReference type="NCBIfam" id="NF006698">
    <property type="entry name" value="PRK09243.1-5"/>
    <property type="match status" value="1"/>
</dbReference>
<evidence type="ECO:0000256" key="1">
    <source>
        <dbReference type="ARBA" id="ARBA00004952"/>
    </source>
</evidence>
<dbReference type="PIRSF" id="PIRSF000484">
    <property type="entry name" value="NAPRT"/>
    <property type="match status" value="1"/>
</dbReference>
<evidence type="ECO:0000313" key="14">
    <source>
        <dbReference type="Proteomes" id="UP000004184"/>
    </source>
</evidence>
<dbReference type="AlphaFoldDB" id="D9XCI9"/>
<dbReference type="Gene3D" id="3.20.140.10">
    <property type="entry name" value="nicotinate phosphoribosyltransferase"/>
    <property type="match status" value="1"/>
</dbReference>
<dbReference type="HOGENOM" id="CLU_025154_3_0_11"/>
<organism evidence="13 14">
    <name type="scientific">Streptomyces viridochromogenes (strain DSM 40736 / JCM 4977 / BCRC 1201 / Tue 494)</name>
    <dbReference type="NCBI Taxonomy" id="591159"/>
    <lineage>
        <taxon>Bacteria</taxon>
        <taxon>Bacillati</taxon>
        <taxon>Actinomycetota</taxon>
        <taxon>Actinomycetes</taxon>
        <taxon>Kitasatosporales</taxon>
        <taxon>Streptomycetaceae</taxon>
        <taxon>Streptomyces</taxon>
    </lineage>
</organism>
<evidence type="ECO:0000259" key="12">
    <source>
        <dbReference type="Pfam" id="PF17767"/>
    </source>
</evidence>
<keyword evidence="6 9" id="KW-0662">Pyridine nucleotide biosynthesis</keyword>
<dbReference type="Pfam" id="PF17767">
    <property type="entry name" value="NAPRTase_N"/>
    <property type="match status" value="1"/>
</dbReference>
<dbReference type="STRING" id="591159.SSQG_02964"/>
<dbReference type="EMBL" id="GG657757">
    <property type="protein sequence ID" value="EFL32446.1"/>
    <property type="molecule type" value="Genomic_DNA"/>
</dbReference>
<dbReference type="InterPro" id="IPR006405">
    <property type="entry name" value="Nic_PRibTrfase_pncB"/>
</dbReference>
<evidence type="ECO:0000256" key="2">
    <source>
        <dbReference type="ARBA" id="ARBA00010897"/>
    </source>
</evidence>
<dbReference type="NCBIfam" id="TIGR01513">
    <property type="entry name" value="NAPRTase_put"/>
    <property type="match status" value="1"/>
</dbReference>
<dbReference type="GO" id="GO:0004516">
    <property type="term" value="F:nicotinate phosphoribosyltransferase activity"/>
    <property type="evidence" value="ECO:0007669"/>
    <property type="project" value="UniProtKB-UniRule"/>
</dbReference>
<name>D9XCI9_STRVT</name>
<dbReference type="InterPro" id="IPR013785">
    <property type="entry name" value="Aldolase_TIM"/>
</dbReference>
<feature type="domain" description="Nicotinate/nicotinamide phosphoribosyltransferase" evidence="11">
    <location>
        <begin position="180"/>
        <end position="348"/>
    </location>
</feature>
<feature type="region of interest" description="Disordered" evidence="10">
    <location>
        <begin position="1"/>
        <end position="26"/>
    </location>
</feature>
<dbReference type="Proteomes" id="UP000004184">
    <property type="component" value="Unassembled WGS sequence"/>
</dbReference>
<dbReference type="GO" id="GO:0047280">
    <property type="term" value="F:nicotinamide phosphoribosyltransferase activity"/>
    <property type="evidence" value="ECO:0007669"/>
    <property type="project" value="UniProtKB-ARBA"/>
</dbReference>
<evidence type="ECO:0000256" key="10">
    <source>
        <dbReference type="SAM" id="MobiDB-lite"/>
    </source>
</evidence>
<dbReference type="PANTHER" id="PTHR11098:SF8">
    <property type="entry name" value="NICOTINATE PHOSPHORIBOSYLTRANSFERASE PNCB1"/>
    <property type="match status" value="1"/>
</dbReference>
<evidence type="ECO:0000256" key="3">
    <source>
        <dbReference type="ARBA" id="ARBA00013236"/>
    </source>
</evidence>
<dbReference type="PANTHER" id="PTHR11098">
    <property type="entry name" value="NICOTINATE PHOSPHORIBOSYLTRANSFERASE"/>
    <property type="match status" value="1"/>
</dbReference>
<dbReference type="InterPro" id="IPR036068">
    <property type="entry name" value="Nicotinate_pribotase-like_C"/>
</dbReference>
<dbReference type="Pfam" id="PF04095">
    <property type="entry name" value="NAPRTase"/>
    <property type="match status" value="1"/>
</dbReference>
<evidence type="ECO:0000256" key="5">
    <source>
        <dbReference type="ARBA" id="ARBA00022598"/>
    </source>
</evidence>
<comment type="pathway">
    <text evidence="1 9">Cofactor biosynthesis; NAD(+) biosynthesis; nicotinate D-ribonucleotide from nicotinate: step 1/1.</text>
</comment>
<dbReference type="Gene3D" id="3.20.20.70">
    <property type="entry name" value="Aldolase class I"/>
    <property type="match status" value="1"/>
</dbReference>
<comment type="similarity">
    <text evidence="2 9">Belongs to the NAPRTase family.</text>
</comment>
<dbReference type="NCBIfam" id="NF009131">
    <property type="entry name" value="PRK12484.1"/>
    <property type="match status" value="1"/>
</dbReference>
<keyword evidence="14" id="KW-1185">Reference proteome</keyword>
<reference evidence="14" key="1">
    <citation type="submission" date="2009-02" db="EMBL/GenBank/DDBJ databases">
        <title>Annotation of Streptomyces viridochromogenes strain DSM 40736.</title>
        <authorList>
            <consortium name="The Broad Institute Genome Sequencing Platform"/>
            <consortium name="Broad Institute Microbial Sequencing Center"/>
            <person name="Fischbach M."/>
            <person name="Godfrey P."/>
            <person name="Ward D."/>
            <person name="Young S."/>
            <person name="Zeng Q."/>
            <person name="Koehrsen M."/>
            <person name="Alvarado L."/>
            <person name="Berlin A.M."/>
            <person name="Bochicchio J."/>
            <person name="Borenstein D."/>
            <person name="Chapman S.B."/>
            <person name="Chen Z."/>
            <person name="Engels R."/>
            <person name="Freedman E."/>
            <person name="Gellesch M."/>
            <person name="Goldberg J."/>
            <person name="Griggs A."/>
            <person name="Gujja S."/>
            <person name="Heilman E.R."/>
            <person name="Heiman D.I."/>
            <person name="Hepburn T.A."/>
            <person name="Howarth C."/>
            <person name="Jen D."/>
            <person name="Larson L."/>
            <person name="Lewis B."/>
            <person name="Mehta T."/>
            <person name="Park D."/>
            <person name="Pearson M."/>
            <person name="Richards J."/>
            <person name="Roberts A."/>
            <person name="Saif S."/>
            <person name="Shea T.D."/>
            <person name="Shenoy N."/>
            <person name="Sisk P."/>
            <person name="Stolte C."/>
            <person name="Sykes S.N."/>
            <person name="Thomson T."/>
            <person name="Walk T."/>
            <person name="White J."/>
            <person name="Yandava C."/>
            <person name="Straight P."/>
            <person name="Clardy J."/>
            <person name="Hung D."/>
            <person name="Kolter R."/>
            <person name="Mekalanos J."/>
            <person name="Walker S."/>
            <person name="Walsh C.T."/>
            <person name="Wieland-Brown L.C."/>
            <person name="Haas B."/>
            <person name="Nusbaum C."/>
            <person name="Birren B."/>
        </authorList>
    </citation>
    <scope>NUCLEOTIDE SEQUENCE [LARGE SCALE GENOMIC DNA]</scope>
    <source>
        <strain evidence="14">DSM 40736 / JCM 4977 / BCRC 1201 / Tue 494</strain>
    </source>
</reference>
<proteinExistence type="inferred from homology"/>
<comment type="PTM">
    <text evidence="9">Transiently phosphorylated on a His residue during the reaction cycle. Phosphorylation strongly increases the affinity for substrates and increases the rate of nicotinate D-ribonucleotide production. Dephosphorylation regenerates the low-affinity form of the enzyme, leading to product release.</text>
</comment>
<sequence>MNTADLGLPEEEGREALPQKGGGGRRVGVPSTALFTDQYELTMVRAALAAGTAERRSVFEVFTRRLPNGRRYGVVAGTGRVLDAVENFRFDGAVLDFLREREIVDEETLRWLAGYRFSGDIWGYPEGEVYFPGSPIMRVEGTFAECVLLETVILSILNHDSAIAAAASRMSAAAGDRPLIEMGARRTHELAAVAASRAAYVGGFATTSDLAAGFRYGIPTVGTSAHAFTLLHDSERDAFQAQVNTLGRGTTLLVDTYDVAEAVRTAVEVAGTGLGAVRIDSGDLLLVAHRVRQQLDELGARDTKIVVTSDLDEYAIASLAAAPVDAYGVGTQLVTGSGHPTSSMVYKLVARAESARPNAPLVPVAKRSTGGKTSVGGRKWAARRLDAYGVAEAEVVGTGPVPGELADRQLLVELVKGGEVVAREPLDAARERHAAAREGLPMSATQLSRGEPVLPTEYLHGASGS</sequence>
<keyword evidence="4" id="KW-0597">Phosphoprotein</keyword>
<dbReference type="eggNOG" id="COG1488">
    <property type="taxonomic scope" value="Bacteria"/>
</dbReference>
<evidence type="ECO:0000256" key="6">
    <source>
        <dbReference type="ARBA" id="ARBA00022642"/>
    </source>
</evidence>
<evidence type="ECO:0000313" key="13">
    <source>
        <dbReference type="EMBL" id="EFL32446.1"/>
    </source>
</evidence>
<keyword evidence="5 9" id="KW-0436">Ligase</keyword>